<keyword evidence="12" id="KW-0969">Cilium</keyword>
<evidence type="ECO:0000256" key="1">
    <source>
        <dbReference type="ARBA" id="ARBA00002254"/>
    </source>
</evidence>
<evidence type="ECO:0000256" key="2">
    <source>
        <dbReference type="ARBA" id="ARBA00004162"/>
    </source>
</evidence>
<keyword evidence="5 10" id="KW-0145">Chemotaxis</keyword>
<accession>A0A6B9FNS0</accession>
<dbReference type="PANTHER" id="PTHR35091">
    <property type="entry name" value="FLAGELLAR PROTEIN FLIL"/>
    <property type="match status" value="1"/>
</dbReference>
<evidence type="ECO:0000256" key="11">
    <source>
        <dbReference type="SAM" id="MobiDB-lite"/>
    </source>
</evidence>
<dbReference type="GO" id="GO:0009425">
    <property type="term" value="C:bacterial-type flagellum basal body"/>
    <property type="evidence" value="ECO:0007669"/>
    <property type="project" value="InterPro"/>
</dbReference>
<comment type="function">
    <text evidence="1 10">Controls the rotational direction of flagella during chemotaxis.</text>
</comment>
<evidence type="ECO:0000256" key="7">
    <source>
        <dbReference type="ARBA" id="ARBA00022779"/>
    </source>
</evidence>
<reference evidence="12 13" key="2">
    <citation type="journal article" date="2013" name="Genome Announc.">
        <title>Draft Genome Sequence of Methylobacterium mesophilicum Strain SR1.6/6, Isolated from Citrus sinensis.</title>
        <authorList>
            <person name="Marinho Almeida D."/>
            <person name="Dini-Andreote F."/>
            <person name="Camargo Neves A.A."/>
            <person name="Juca Ramos R.T."/>
            <person name="Andreote F.D."/>
            <person name="Carneiro A.R."/>
            <person name="Oliveira de Souza Lima A."/>
            <person name="Caracciolo Gomes de Sa P.H."/>
            <person name="Ribeiro Barbosa M.S."/>
            <person name="Araujo W.L."/>
            <person name="Silva A."/>
        </authorList>
    </citation>
    <scope>NUCLEOTIDE SEQUENCE [LARGE SCALE GENOMIC DNA]</scope>
    <source>
        <strain evidence="12 13">SR1.6/6</strain>
    </source>
</reference>
<evidence type="ECO:0000256" key="9">
    <source>
        <dbReference type="ARBA" id="ARBA00023136"/>
    </source>
</evidence>
<evidence type="ECO:0000256" key="4">
    <source>
        <dbReference type="ARBA" id="ARBA00022475"/>
    </source>
</evidence>
<evidence type="ECO:0000256" key="6">
    <source>
        <dbReference type="ARBA" id="ARBA00022692"/>
    </source>
</evidence>
<dbReference type="PANTHER" id="PTHR35091:SF2">
    <property type="entry name" value="FLAGELLAR PROTEIN FLIL"/>
    <property type="match status" value="1"/>
</dbReference>
<feature type="compositionally biased region" description="Gly residues" evidence="11">
    <location>
        <begin position="62"/>
        <end position="80"/>
    </location>
</feature>
<evidence type="ECO:0000313" key="13">
    <source>
        <dbReference type="Proteomes" id="UP000012488"/>
    </source>
</evidence>
<gene>
    <name evidence="12" type="primary">fliL</name>
    <name evidence="12" type="ORF">MMSR116_21915</name>
</gene>
<proteinExistence type="inferred from homology"/>
<dbReference type="OrthoDB" id="7304620at2"/>
<keyword evidence="7 10" id="KW-0283">Flagellar rotation</keyword>
<evidence type="ECO:0000313" key="12">
    <source>
        <dbReference type="EMBL" id="QGY04261.1"/>
    </source>
</evidence>
<dbReference type="NCBIfam" id="NF009420">
    <property type="entry name" value="PRK12785.1"/>
    <property type="match status" value="1"/>
</dbReference>
<reference evidence="12 13" key="1">
    <citation type="journal article" date="2012" name="Genet. Mol. Biol.">
        <title>Analysis of 16S rRNA and mxaF genes revealing insights into Methylobacterium niche-specific plant association.</title>
        <authorList>
            <person name="Dourado M.N."/>
            <person name="Andreote F.D."/>
            <person name="Dini-Andreote F."/>
            <person name="Conti R."/>
            <person name="Araujo J.M."/>
            <person name="Araujo W.L."/>
        </authorList>
    </citation>
    <scope>NUCLEOTIDE SEQUENCE [LARGE SCALE GENOMIC DNA]</scope>
    <source>
        <strain evidence="12 13">SR1.6/6</strain>
    </source>
</reference>
<dbReference type="Pfam" id="PF03748">
    <property type="entry name" value="FliL"/>
    <property type="match status" value="1"/>
</dbReference>
<dbReference type="GO" id="GO:0006935">
    <property type="term" value="P:chemotaxis"/>
    <property type="evidence" value="ECO:0007669"/>
    <property type="project" value="UniProtKB-KW"/>
</dbReference>
<dbReference type="KEGG" id="mmes:MMSR116_21915"/>
<organism evidence="12 13">
    <name type="scientific">Methylobacterium mesophilicum SR1.6/6</name>
    <dbReference type="NCBI Taxonomy" id="908290"/>
    <lineage>
        <taxon>Bacteria</taxon>
        <taxon>Pseudomonadati</taxon>
        <taxon>Pseudomonadota</taxon>
        <taxon>Alphaproteobacteria</taxon>
        <taxon>Hyphomicrobiales</taxon>
        <taxon>Methylobacteriaceae</taxon>
        <taxon>Methylobacterium</taxon>
    </lineage>
</organism>
<keyword evidence="9 10" id="KW-0472">Membrane</keyword>
<keyword evidence="10" id="KW-0997">Cell inner membrane</keyword>
<evidence type="ECO:0000256" key="10">
    <source>
        <dbReference type="RuleBase" id="RU364125"/>
    </source>
</evidence>
<dbReference type="GO" id="GO:0071978">
    <property type="term" value="P:bacterial-type flagellum-dependent swarming motility"/>
    <property type="evidence" value="ECO:0007669"/>
    <property type="project" value="TreeGrafter"/>
</dbReference>
<protein>
    <recommendedName>
        <fullName evidence="10">Flagellar protein FliL</fullName>
    </recommendedName>
</protein>
<name>A0A6B9FNS0_9HYPH</name>
<dbReference type="EMBL" id="CP043538">
    <property type="protein sequence ID" value="QGY04261.1"/>
    <property type="molecule type" value="Genomic_DNA"/>
</dbReference>
<dbReference type="GO" id="GO:0005886">
    <property type="term" value="C:plasma membrane"/>
    <property type="evidence" value="ECO:0007669"/>
    <property type="project" value="UniProtKB-SubCell"/>
</dbReference>
<keyword evidence="4" id="KW-1003">Cell membrane</keyword>
<comment type="similarity">
    <text evidence="3 10">Belongs to the FliL family.</text>
</comment>
<keyword evidence="12" id="KW-0282">Flagellum</keyword>
<comment type="subcellular location">
    <subcellularLocation>
        <location evidence="10">Cell inner membrane</location>
    </subcellularLocation>
    <subcellularLocation>
        <location evidence="2">Cell membrane</location>
        <topology evidence="2">Single-pass membrane protein</topology>
    </subcellularLocation>
</comment>
<evidence type="ECO:0000256" key="8">
    <source>
        <dbReference type="ARBA" id="ARBA00022989"/>
    </source>
</evidence>
<feature type="region of interest" description="Disordered" evidence="11">
    <location>
        <begin position="57"/>
        <end position="80"/>
    </location>
</feature>
<keyword evidence="6 10" id="KW-0812">Transmembrane</keyword>
<feature type="transmembrane region" description="Helical" evidence="10">
    <location>
        <begin position="27"/>
        <end position="48"/>
    </location>
</feature>
<sequence length="187" mass="19682">MAKKPKKAPAEGGEAGAEAAPKGKKKLMIMVAAAVLVVGGGAGAYLMMGHGGGHGDSAEAASGGGHGGGHGGGDGKGVGPDGKKQVVFVEVREMLLNLSPEMPQDKSRFAKVRLALELKDSKVEEEVKPLMPRVEDALQIYMRELRASDLTSSVGLFRLREELLRRINIALFPAKVEAVLFKDVIVQ</sequence>
<dbReference type="RefSeq" id="WP_010687237.1">
    <property type="nucleotide sequence ID" value="NZ_CP043538.1"/>
</dbReference>
<dbReference type="AlphaFoldDB" id="A0A6B9FNS0"/>
<dbReference type="InterPro" id="IPR005503">
    <property type="entry name" value="FliL"/>
</dbReference>
<keyword evidence="8 10" id="KW-1133">Transmembrane helix</keyword>
<evidence type="ECO:0000256" key="5">
    <source>
        <dbReference type="ARBA" id="ARBA00022500"/>
    </source>
</evidence>
<dbReference type="Proteomes" id="UP000012488">
    <property type="component" value="Chromosome"/>
</dbReference>
<keyword evidence="12" id="KW-0966">Cell projection</keyword>
<evidence type="ECO:0000256" key="3">
    <source>
        <dbReference type="ARBA" id="ARBA00008281"/>
    </source>
</evidence>